<reference evidence="6 7" key="1">
    <citation type="submission" date="2016-02" db="EMBL/GenBank/DDBJ databases">
        <title>Genome analysis of coral dinoflagellate symbionts highlights evolutionary adaptations to a symbiotic lifestyle.</title>
        <authorList>
            <person name="Aranda M."/>
            <person name="Li Y."/>
            <person name="Liew Y.J."/>
            <person name="Baumgarten S."/>
            <person name="Simakov O."/>
            <person name="Wilson M."/>
            <person name="Piel J."/>
            <person name="Ashoor H."/>
            <person name="Bougouffa S."/>
            <person name="Bajic V.B."/>
            <person name="Ryu T."/>
            <person name="Ravasi T."/>
            <person name="Bayer T."/>
            <person name="Micklem G."/>
            <person name="Kim H."/>
            <person name="Bhak J."/>
            <person name="Lajeunesse T.C."/>
            <person name="Voolstra C.R."/>
        </authorList>
    </citation>
    <scope>NUCLEOTIDE SEQUENCE [LARGE SCALE GENOMIC DNA]</scope>
    <source>
        <strain evidence="6 7">CCMP2467</strain>
    </source>
</reference>
<feature type="region of interest" description="Disordered" evidence="2">
    <location>
        <begin position="2204"/>
        <end position="2302"/>
    </location>
</feature>
<dbReference type="CDD" id="cd22961">
    <property type="entry name" value="DD_TEX55-like"/>
    <property type="match status" value="1"/>
</dbReference>
<dbReference type="GO" id="GO:0003676">
    <property type="term" value="F:nucleic acid binding"/>
    <property type="evidence" value="ECO:0007669"/>
    <property type="project" value="InterPro"/>
</dbReference>
<feature type="compositionally biased region" description="Basic and acidic residues" evidence="2">
    <location>
        <begin position="78"/>
        <end position="94"/>
    </location>
</feature>
<feature type="region of interest" description="Disordered" evidence="2">
    <location>
        <begin position="939"/>
        <end position="958"/>
    </location>
</feature>
<dbReference type="Gene3D" id="3.30.420.10">
    <property type="entry name" value="Ribonuclease H-like superfamily/Ribonuclease H"/>
    <property type="match status" value="2"/>
</dbReference>
<proteinExistence type="predicted"/>
<evidence type="ECO:0000313" key="6">
    <source>
        <dbReference type="EMBL" id="OLP96548.1"/>
    </source>
</evidence>
<feature type="compositionally biased region" description="Acidic residues" evidence="2">
    <location>
        <begin position="2391"/>
        <end position="2402"/>
    </location>
</feature>
<accession>A0A1Q9DN04</accession>
<dbReference type="SMART" id="SM00356">
    <property type="entry name" value="ZnF_C3H1"/>
    <property type="match status" value="1"/>
</dbReference>
<gene>
    <name evidence="6" type="primary">GIP</name>
    <name evidence="6" type="ORF">AK812_SmicGene21206</name>
</gene>
<dbReference type="CDD" id="cd09272">
    <property type="entry name" value="RNase_HI_RT_Ty1"/>
    <property type="match status" value="1"/>
</dbReference>
<dbReference type="InterPro" id="IPR012337">
    <property type="entry name" value="RNaseH-like_sf"/>
</dbReference>
<feature type="domain" description="C3H1-type" evidence="3">
    <location>
        <begin position="232"/>
        <end position="260"/>
    </location>
</feature>
<evidence type="ECO:0000259" key="3">
    <source>
        <dbReference type="PROSITE" id="PS50103"/>
    </source>
</evidence>
<comment type="caution">
    <text evidence="6">The sequence shown here is derived from an EMBL/GenBank/DDBJ whole genome shotgun (WGS) entry which is preliminary data.</text>
</comment>
<dbReference type="Proteomes" id="UP000186817">
    <property type="component" value="Unassembled WGS sequence"/>
</dbReference>
<dbReference type="Pfam" id="PF07727">
    <property type="entry name" value="RVT_2"/>
    <property type="match status" value="1"/>
</dbReference>
<feature type="domain" description="CCHC-type" evidence="4">
    <location>
        <begin position="270"/>
        <end position="285"/>
    </location>
</feature>
<dbReference type="PROSITE" id="PS50103">
    <property type="entry name" value="ZF_C3H1"/>
    <property type="match status" value="1"/>
</dbReference>
<evidence type="ECO:0000259" key="4">
    <source>
        <dbReference type="PROSITE" id="PS50158"/>
    </source>
</evidence>
<dbReference type="EMBL" id="LSRX01000463">
    <property type="protein sequence ID" value="OLP96548.1"/>
    <property type="molecule type" value="Genomic_DNA"/>
</dbReference>
<keyword evidence="7" id="KW-1185">Reference proteome</keyword>
<evidence type="ECO:0000256" key="2">
    <source>
        <dbReference type="SAM" id="MobiDB-lite"/>
    </source>
</evidence>
<feature type="domain" description="Integrase catalytic" evidence="5">
    <location>
        <begin position="1011"/>
        <end position="1177"/>
    </location>
</feature>
<evidence type="ECO:0000259" key="5">
    <source>
        <dbReference type="PROSITE" id="PS50994"/>
    </source>
</evidence>
<dbReference type="PROSITE" id="PS50158">
    <property type="entry name" value="ZF_CCHC"/>
    <property type="match status" value="1"/>
</dbReference>
<sequence length="2763" mass="305124">MEVKLLSKSGIPDDAVLSIRKGNVRRFRFPTGLMEDNPLRIDILVQVGSGFLVMKPGDQRYKVTTGEASMVELELSETDGKSAKAAGEQRKETQDPIVAKASAKGAPKGQRLRNRSSKVSSVLARSRRETWFLVKATSAVTVEVVKPGTMTLMSLPSKVDGADAAITFQDWLEISATVMADISEVVSYQKHLQAELEAMMTAKSASGKTPPKVQAVEPTLQPKARDAGGKTGINAELCKYFSRPGGCRRGEKCTYSHSMQGMDREQRAKKCLKCGSESHRQRECPVGKPRNKEFRLVANQLGIVIRRVQRDKRGMPHRLLPQLWRQYPLPQRPQAKVLRLTDIRVCASSVSTTALVDSGATHSLRTAKSQEEWAKASEVIVQLAGNHRLTMRITEAGTLIMPYREKNAVGSHVDGLPAQTIVPMGQLIQTLGYTMVWSRDVCYLESQEGERIQLQLDGGCPQLRELEALSLIARLEDRRLEELNNAVMITSDKLKASAIAVERSWEFYLMDYIQTGSFESGLRAVRDAPFFTDVPGEALTGLVPAAGLWSGWDIMKELGFLTRAQRRKILNSKRWVVHLCAGQEGHWEVFKLDKGDTTVIELDKARCQGQDIMRDPTWRMLLWGAKEGKIDAILGGPPGRTQQHGQGGHREVKDVALVTRMMWLHSVAQAGREINGTPRSRNRDVGFVLEYPEGRTDEARRAEEEVIAAREAEVRDPTAGPQVASWNESVWYWQHVQHPRLLQRTGGSTMDASFCFWDTRLWKSYQREMGLQMVSFEQGAMGSLSRNRTTLGTNVNSLTSLGDLRLPEDSDLPERAQGDSTWSPGLVQAIVVAMSFWDRDPICAPRIQAMSPTQWKRHVESNHEVYNKECATCVTSRGTGAQHRRVHHPEAYVLTADVAGPIKKGLDPTSKGTMGRNLKYLLVAKYMVPKDYVKLYTGRKPPEGDGVEEETCGPENRAHEDDVDVFGLEDLQGVLDGKEDKVEIQQWPDELDTGGGILPSDAEEYEPSLPGEEDPEEQEEDEDITQKVVTDQVMQDGDCVPPDMTFLTFAVGLPNNQSGTIKQALQDVVLYLEGHGFPIYRFHADKGEFFNHQFRTWLRERGILGTWSEPGVRQTNAQAETTVRWIKDRTRTLLRSASLPVTLWPVAAATAAAQQRAKVLCWKSLLAAPFGAKVYIKKKAFDKNGPLRREQAMDSKWLKGRYAGLSTILHHGHLVYIPAEGEEKEKFLHTLHVRPNLVDPGEPEMELVVEPDKPRRRVCEKTPVGNVEMKAVELQDDDLIELATTGVRKVLDTWSFSEAQKLVVSLAHHGFFEDKKFGLYRHGGAVGWMKGVKDFPDLVKLLARMVVEVDPEATFTSMLVSYNTKKHLHKDFNNDLRTSNYVIPLQVPERGGEIWTELMPGDYVKGEIEQRMQGDKQRYGQKLGLVVGESIKFSPRCTHEVCDWEGDRVVLIAYSPQCLGKLGQEDLTLLHDYGFPIPLSQLPEFYDNPEAENWSTRVHKVEVEEAMLDSKEINVESSTEWTMYMELDDGLVKVADSRLSGYAPQMRKTEVVYTPNIEEILRGLTSPLDVTYTINPVEVLGNLEAWRPAIEKELRSIEVAIDRLLPGSDNRRRWLRYPGVQRLPTKFVFTVKPNDQADIANPMTWFKRKARLVVCGNMAVEDGASVYTEAAPAEAVRAGLAITVEQKWVVAVLDVVAAFLRTPMGRNKADPTVIVQPPKLLEAMGLVAKLELWGLIRALYGLRQSPALWGDYRDHILRSTKPPEGLKLCQGCAATSWWKVIDGNDVLAAIILVYVDDFLICGPPAVVAQISAWIRQIWDTSDPTFLKPGTSIRFLGMELHTDENAPGEISIGQQGYIHELLRLHQVGSTELDKIPVSKELVADREAEGKSLVMFSDAAFAPMGGRSHGGWAIMYAGTPIMWRSGRQAMITLSTAEAELLAVIDGAIAMKGIEALLNDMGVFMEEKKIASDSMAALSITSGSSSWRTRHLKIKAAWIQEQIAHKEFTTVHWPGERQPADLLTKALSSARLGYLLQWWRVGEHVTPTQVAMSRPMVSSRALVAIICCLLLVSVRAADDDEDQSRSSMGGHLQLHQDTAGILMILLMVLGIMAVWEMIRWVLIEICTEWTPGANARRLRRLQKLQAATTAAIEGELSRLQSLEAKEYLEHHGIFSFVQAVLQAVIEDQPNDPYRFMARLFLDGGARDFTTPQPKEPKQLFLDGGARDFTTPQPKEPKQTQDSAEIAQPKETTGKTELQEAPTAKADPPPASALADEGTSLPARQRPEERDPTPEPSGQGAAPPAAEPVFEHLPSVGAWLTPLLSSPLQANLGTEIDPALMDTEAPRTALAWRGVAIVDGEEVFVERVLSSTMADWKAAKANAPTAAPAETSEMPAEEAPEQEVPEPTENFTEAAVAEAPTEEPLPEQRSAEVAGDTATKEGTEEGVAPGARQAELDQAVQAVAQSLQNTTAEPLPPEEDPETSSAEPKQMPNAPAPVQHEPVFEHLPSVGAWLTPLRTSPFQALPRFWILGSRILPGMSIAVTVGLLSGRTATVRAGLDESVAALSRRAQTALGVGKGHLVDSSGSILDVRAPIQKANLQNGGSLTLHVRQVQVLACQWAFAAILGDGSVVSWGRTDFVAAQDQLKNVQHIQASFGAFAAILDDGSVVTWGTAGSGGDSRAVQDQLKNVQHIQASSSAFAAILDDGSVEKPKQMPGDPASVRREPVFEHLPSVGAWLTPLLTSPLQMRLAAADLEANAEAPVGNVQ</sequence>
<dbReference type="PROSITE" id="PS50994">
    <property type="entry name" value="INTEGRASE"/>
    <property type="match status" value="1"/>
</dbReference>
<feature type="compositionally biased region" description="Low complexity" evidence="2">
    <location>
        <begin position="2377"/>
        <end position="2390"/>
    </location>
</feature>
<dbReference type="GO" id="GO:0008270">
    <property type="term" value="F:zinc ion binding"/>
    <property type="evidence" value="ECO:0007669"/>
    <property type="project" value="UniProtKB-KW"/>
</dbReference>
<keyword evidence="1" id="KW-0862">Zinc</keyword>
<dbReference type="InterPro" id="IPR001584">
    <property type="entry name" value="Integrase_cat-core"/>
</dbReference>
<dbReference type="Pfam" id="PF00642">
    <property type="entry name" value="zf-CCCH"/>
    <property type="match status" value="1"/>
</dbReference>
<feature type="region of interest" description="Disordered" evidence="2">
    <location>
        <begin position="76"/>
        <end position="96"/>
    </location>
</feature>
<dbReference type="Gene3D" id="2.130.10.30">
    <property type="entry name" value="Regulator of chromosome condensation 1/beta-lactamase-inhibitor protein II"/>
    <property type="match status" value="1"/>
</dbReference>
<organism evidence="6 7">
    <name type="scientific">Symbiodinium microadriaticum</name>
    <name type="common">Dinoflagellate</name>
    <name type="synonym">Zooxanthella microadriatica</name>
    <dbReference type="NCBI Taxonomy" id="2951"/>
    <lineage>
        <taxon>Eukaryota</taxon>
        <taxon>Sar</taxon>
        <taxon>Alveolata</taxon>
        <taxon>Dinophyceae</taxon>
        <taxon>Suessiales</taxon>
        <taxon>Symbiodiniaceae</taxon>
        <taxon>Symbiodinium</taxon>
    </lineage>
</organism>
<dbReference type="InterPro" id="IPR001878">
    <property type="entry name" value="Znf_CCHC"/>
</dbReference>
<dbReference type="SUPFAM" id="SSF53098">
    <property type="entry name" value="Ribonuclease H-like"/>
    <property type="match status" value="1"/>
</dbReference>
<dbReference type="InterPro" id="IPR000571">
    <property type="entry name" value="Znf_CCCH"/>
</dbReference>
<dbReference type="SUPFAM" id="SSF56672">
    <property type="entry name" value="DNA/RNA polymerases"/>
    <property type="match status" value="1"/>
</dbReference>
<feature type="zinc finger region" description="C3H1-type" evidence="1">
    <location>
        <begin position="232"/>
        <end position="260"/>
    </location>
</feature>
<protein>
    <submittedName>
        <fullName evidence="6">Copia protein</fullName>
    </submittedName>
</protein>
<feature type="region of interest" description="Disordered" evidence="2">
    <location>
        <begin position="2377"/>
        <end position="2444"/>
    </location>
</feature>
<name>A0A1Q9DN04_SYMMI</name>
<keyword evidence="1" id="KW-0479">Metal-binding</keyword>
<feature type="region of interest" description="Disordered" evidence="2">
    <location>
        <begin position="101"/>
        <end position="120"/>
    </location>
</feature>
<dbReference type="InterPro" id="IPR036397">
    <property type="entry name" value="RNaseH_sf"/>
</dbReference>
<evidence type="ECO:0000256" key="1">
    <source>
        <dbReference type="PROSITE-ProRule" id="PRU00723"/>
    </source>
</evidence>
<feature type="region of interest" description="Disordered" evidence="2">
    <location>
        <begin position="989"/>
        <end position="1024"/>
    </location>
</feature>
<dbReference type="GO" id="GO:0015074">
    <property type="term" value="P:DNA integration"/>
    <property type="evidence" value="ECO:0007669"/>
    <property type="project" value="InterPro"/>
</dbReference>
<feature type="region of interest" description="Disordered" evidence="2">
    <location>
        <begin position="2465"/>
        <end position="2493"/>
    </location>
</feature>
<dbReference type="InterPro" id="IPR013103">
    <property type="entry name" value="RVT_2"/>
</dbReference>
<keyword evidence="1" id="KW-0863">Zinc-finger</keyword>
<feature type="compositionally biased region" description="Low complexity" evidence="2">
    <location>
        <begin position="2403"/>
        <end position="2415"/>
    </location>
</feature>
<dbReference type="InterPro" id="IPR043502">
    <property type="entry name" value="DNA/RNA_pol_sf"/>
</dbReference>
<feature type="compositionally biased region" description="Acidic residues" evidence="2">
    <location>
        <begin position="1001"/>
        <end position="1023"/>
    </location>
</feature>
<dbReference type="SUPFAM" id="SSF50985">
    <property type="entry name" value="RCC1/BLIP-II"/>
    <property type="match status" value="1"/>
</dbReference>
<dbReference type="OrthoDB" id="414935at2759"/>
<dbReference type="InterPro" id="IPR009091">
    <property type="entry name" value="RCC1/BLIP-II"/>
</dbReference>
<evidence type="ECO:0000313" key="7">
    <source>
        <dbReference type="Proteomes" id="UP000186817"/>
    </source>
</evidence>